<comment type="caution">
    <text evidence="10">The sequence shown here is derived from an EMBL/GenBank/DDBJ whole genome shotgun (WGS) entry which is preliminary data.</text>
</comment>
<reference evidence="12 13" key="1">
    <citation type="submission" date="2019-08" db="EMBL/GenBank/DDBJ databases">
        <title>Draft genome sequences of two oriental melons (Cucumis melo L. var makuwa).</title>
        <authorList>
            <person name="Kwon S.-Y."/>
        </authorList>
    </citation>
    <scope>NUCLEOTIDE SEQUENCE [LARGE SCALE GENOMIC DNA]</scope>
    <source>
        <strain evidence="13">cv. Chang Bougi</strain>
        <strain evidence="12">cv. SW 3</strain>
        <tissue evidence="10">Leaf</tissue>
    </source>
</reference>
<dbReference type="InterPro" id="IPR043128">
    <property type="entry name" value="Rev_trsase/Diguanyl_cyclase"/>
</dbReference>
<sequence length="294" mass="33567">MEKLVGEMLTSRVIRPSVNPYSSPILLVKKKDELFDELSGAPLFTKIDLKSDYHQIRMAEEDVKKTAFRTHKGLYEFSVMPFGLTNAPATFQSLMNAIFKPYLRSFGKTRVDYLGHVITGNGAEVDPEKIRLIAEWPKPTNVWETRGFLGVTGYYHKFVHQYGAIVALLTQLLKKGSFKWSEEANEAFEKLKKAMMSLPVLALPNFDQPFEIETNASGFGIGAVLIQAKRPIAFYSHTLAMRDKGRPVYERELMAVVLAVQRRRPYLLGAKFIVRTDQKSLKFLLEQRVIQPQY</sequence>
<dbReference type="Pfam" id="PF17919">
    <property type="entry name" value="RT_RNaseH_2"/>
    <property type="match status" value="1"/>
</dbReference>
<feature type="domain" description="Reverse transcriptase/retrotransposon-derived protein RNase H-like" evidence="9">
    <location>
        <begin position="180"/>
        <end position="274"/>
    </location>
</feature>
<dbReference type="Gene3D" id="3.10.10.10">
    <property type="entry name" value="HIV Type 1 Reverse Transcriptase, subunit A, domain 1"/>
    <property type="match status" value="1"/>
</dbReference>
<keyword evidence="2" id="KW-0808">Transferase</keyword>
<keyword evidence="6" id="KW-0378">Hydrolase</keyword>
<proteinExistence type="predicted"/>
<evidence type="ECO:0000256" key="1">
    <source>
        <dbReference type="ARBA" id="ARBA00022670"/>
    </source>
</evidence>
<dbReference type="GO" id="GO:0008233">
    <property type="term" value="F:peptidase activity"/>
    <property type="evidence" value="ECO:0007669"/>
    <property type="project" value="UniProtKB-KW"/>
</dbReference>
<feature type="domain" description="Reverse transcriptase" evidence="8">
    <location>
        <begin position="15"/>
        <end position="109"/>
    </location>
</feature>
<dbReference type="FunFam" id="3.30.70.270:FF:000020">
    <property type="entry name" value="Transposon Tf2-6 polyprotein-like Protein"/>
    <property type="match status" value="1"/>
</dbReference>
<accession>A0A5A7SPI7</accession>
<dbReference type="GO" id="GO:0006508">
    <property type="term" value="P:proteolysis"/>
    <property type="evidence" value="ECO:0007669"/>
    <property type="project" value="UniProtKB-KW"/>
</dbReference>
<dbReference type="InterPro" id="IPR051320">
    <property type="entry name" value="Viral_Replic_Matur_Polypro"/>
</dbReference>
<evidence type="ECO:0000313" key="12">
    <source>
        <dbReference type="Proteomes" id="UP000321393"/>
    </source>
</evidence>
<dbReference type="EMBL" id="SSTE01020983">
    <property type="protein sequence ID" value="KAA0033134.1"/>
    <property type="molecule type" value="Genomic_DNA"/>
</dbReference>
<dbReference type="AlphaFoldDB" id="A0A5A7SPI7"/>
<name>A0A5A7SPI7_CUCMM</name>
<keyword evidence="1" id="KW-0645">Protease</keyword>
<dbReference type="CDD" id="cd09274">
    <property type="entry name" value="RNase_HI_RT_Ty3"/>
    <property type="match status" value="1"/>
</dbReference>
<dbReference type="InterPro" id="IPR000477">
    <property type="entry name" value="RT_dom"/>
</dbReference>
<dbReference type="CDD" id="cd01647">
    <property type="entry name" value="RT_LTR"/>
    <property type="match status" value="1"/>
</dbReference>
<evidence type="ECO:0000256" key="3">
    <source>
        <dbReference type="ARBA" id="ARBA00022695"/>
    </source>
</evidence>
<dbReference type="PANTHER" id="PTHR33064:SF37">
    <property type="entry name" value="RIBONUCLEASE H"/>
    <property type="match status" value="1"/>
</dbReference>
<gene>
    <name evidence="11" type="ORF">E5676_scaffold1032G00320</name>
    <name evidence="10" type="ORF">E6C27_scaffold269G002730</name>
</gene>
<dbReference type="EMBL" id="SSTD01008174">
    <property type="protein sequence ID" value="TYK17099.1"/>
    <property type="molecule type" value="Genomic_DNA"/>
</dbReference>
<evidence type="ECO:0000256" key="6">
    <source>
        <dbReference type="ARBA" id="ARBA00022801"/>
    </source>
</evidence>
<evidence type="ECO:0000256" key="4">
    <source>
        <dbReference type="ARBA" id="ARBA00022722"/>
    </source>
</evidence>
<keyword evidence="5" id="KW-0255">Endonuclease</keyword>
<dbReference type="SUPFAM" id="SSF56672">
    <property type="entry name" value="DNA/RNA polymerases"/>
    <property type="match status" value="1"/>
</dbReference>
<keyword evidence="7" id="KW-0695">RNA-directed DNA polymerase</keyword>
<dbReference type="GO" id="GO:0004519">
    <property type="term" value="F:endonuclease activity"/>
    <property type="evidence" value="ECO:0007669"/>
    <property type="project" value="UniProtKB-KW"/>
</dbReference>
<dbReference type="PANTHER" id="PTHR33064">
    <property type="entry name" value="POL PROTEIN"/>
    <property type="match status" value="1"/>
</dbReference>
<evidence type="ECO:0000256" key="2">
    <source>
        <dbReference type="ARBA" id="ARBA00022679"/>
    </source>
</evidence>
<dbReference type="InterPro" id="IPR041577">
    <property type="entry name" value="RT_RNaseH_2"/>
</dbReference>
<dbReference type="Pfam" id="PF00078">
    <property type="entry name" value="RVT_1"/>
    <property type="match status" value="1"/>
</dbReference>
<dbReference type="OrthoDB" id="1002013at2759"/>
<evidence type="ECO:0000256" key="7">
    <source>
        <dbReference type="ARBA" id="ARBA00022918"/>
    </source>
</evidence>
<protein>
    <submittedName>
        <fullName evidence="10">Transposon Tf2-6 polyprotein</fullName>
    </submittedName>
</protein>
<evidence type="ECO:0000313" key="11">
    <source>
        <dbReference type="EMBL" id="TYK17099.1"/>
    </source>
</evidence>
<evidence type="ECO:0000259" key="9">
    <source>
        <dbReference type="Pfam" id="PF17919"/>
    </source>
</evidence>
<dbReference type="GO" id="GO:0003964">
    <property type="term" value="F:RNA-directed DNA polymerase activity"/>
    <property type="evidence" value="ECO:0007669"/>
    <property type="project" value="UniProtKB-KW"/>
</dbReference>
<dbReference type="Proteomes" id="UP000321947">
    <property type="component" value="Unassembled WGS sequence"/>
</dbReference>
<evidence type="ECO:0000259" key="8">
    <source>
        <dbReference type="Pfam" id="PF00078"/>
    </source>
</evidence>
<dbReference type="InterPro" id="IPR043502">
    <property type="entry name" value="DNA/RNA_pol_sf"/>
</dbReference>
<dbReference type="Proteomes" id="UP000321393">
    <property type="component" value="Unassembled WGS sequence"/>
</dbReference>
<dbReference type="FunFam" id="3.10.10.10:FF:000007">
    <property type="entry name" value="Retrovirus-related Pol polyprotein from transposon 17.6-like Protein"/>
    <property type="match status" value="1"/>
</dbReference>
<organism evidence="10 12">
    <name type="scientific">Cucumis melo var. makuwa</name>
    <name type="common">Oriental melon</name>
    <dbReference type="NCBI Taxonomy" id="1194695"/>
    <lineage>
        <taxon>Eukaryota</taxon>
        <taxon>Viridiplantae</taxon>
        <taxon>Streptophyta</taxon>
        <taxon>Embryophyta</taxon>
        <taxon>Tracheophyta</taxon>
        <taxon>Spermatophyta</taxon>
        <taxon>Magnoliopsida</taxon>
        <taxon>eudicotyledons</taxon>
        <taxon>Gunneridae</taxon>
        <taxon>Pentapetalae</taxon>
        <taxon>rosids</taxon>
        <taxon>fabids</taxon>
        <taxon>Cucurbitales</taxon>
        <taxon>Cucurbitaceae</taxon>
        <taxon>Benincaseae</taxon>
        <taxon>Cucumis</taxon>
    </lineage>
</organism>
<keyword evidence="4" id="KW-0540">Nuclease</keyword>
<evidence type="ECO:0000313" key="13">
    <source>
        <dbReference type="Proteomes" id="UP000321947"/>
    </source>
</evidence>
<evidence type="ECO:0000256" key="5">
    <source>
        <dbReference type="ARBA" id="ARBA00022759"/>
    </source>
</evidence>
<evidence type="ECO:0000313" key="10">
    <source>
        <dbReference type="EMBL" id="KAA0033134.1"/>
    </source>
</evidence>
<dbReference type="Gene3D" id="3.30.70.270">
    <property type="match status" value="2"/>
</dbReference>
<keyword evidence="3" id="KW-0548">Nucleotidyltransferase</keyword>
<dbReference type="Gene3D" id="3.10.20.370">
    <property type="match status" value="1"/>
</dbReference>